<dbReference type="Pfam" id="PF18765">
    <property type="entry name" value="Polbeta"/>
    <property type="match status" value="1"/>
</dbReference>
<accession>A0A101FT47</accession>
<dbReference type="PATRIC" id="fig|301375.6.peg.1076"/>
<evidence type="ECO:0000313" key="2">
    <source>
        <dbReference type="EMBL" id="KUK43884.1"/>
    </source>
</evidence>
<dbReference type="NCBIfam" id="NF047752">
    <property type="entry name" value="MntA_antitoxin"/>
    <property type="match status" value="1"/>
</dbReference>
<dbReference type="PANTHER" id="PTHR43852">
    <property type="entry name" value="NUCLEOTIDYLTRANSFERASE"/>
    <property type="match status" value="1"/>
</dbReference>
<dbReference type="PANTHER" id="PTHR43852:SF3">
    <property type="entry name" value="NUCLEOTIDYLTRANSFERASE"/>
    <property type="match status" value="1"/>
</dbReference>
<feature type="domain" description="Polymerase beta nucleotidyltransferase" evidence="1">
    <location>
        <begin position="22"/>
        <end position="111"/>
    </location>
</feature>
<gene>
    <name evidence="2" type="ORF">XD72_1740</name>
    <name evidence="3" type="ORF">XE07_0074</name>
</gene>
<sequence>MGIPERWKGHRPLPQGVAGSLEKLTPIFEREGVRLAYLFGSLAKTGEVGEREPHDVDLALLTKEKPAWKLWDEIAEAVRSERLDLVDLRSASPVLLFEIIRSGRLIYASDDAARERFVLDVLHLYRDTAPLRRRQRAALKRRVDRWCEESR</sequence>
<evidence type="ECO:0000313" key="5">
    <source>
        <dbReference type="Proteomes" id="UP000057043"/>
    </source>
</evidence>
<dbReference type="Gene3D" id="3.30.460.10">
    <property type="entry name" value="Beta Polymerase, domain 2"/>
    <property type="match status" value="1"/>
</dbReference>
<dbReference type="EMBL" id="LGHB01000001">
    <property type="protein sequence ID" value="KUK97660.1"/>
    <property type="molecule type" value="Genomic_DNA"/>
</dbReference>
<dbReference type="InterPro" id="IPR041633">
    <property type="entry name" value="Polbeta"/>
</dbReference>
<dbReference type="Proteomes" id="UP000053961">
    <property type="component" value="Unassembled WGS sequence"/>
</dbReference>
<comment type="caution">
    <text evidence="2">The sequence shown here is derived from an EMBL/GenBank/DDBJ whole genome shotgun (WGS) entry which is preliminary data.</text>
</comment>
<proteinExistence type="predicted"/>
<dbReference type="InterPro" id="IPR052930">
    <property type="entry name" value="TA_antitoxin_MntA"/>
</dbReference>
<evidence type="ECO:0000313" key="3">
    <source>
        <dbReference type="EMBL" id="KUK97660.1"/>
    </source>
</evidence>
<dbReference type="InterPro" id="IPR043519">
    <property type="entry name" value="NT_sf"/>
</dbReference>
<evidence type="ECO:0000259" key="1">
    <source>
        <dbReference type="Pfam" id="PF18765"/>
    </source>
</evidence>
<protein>
    <submittedName>
        <fullName evidence="2">DNA polymerase, beta domain protein region</fullName>
    </submittedName>
</protein>
<name>A0A101FT47_9EURY</name>
<dbReference type="Proteomes" id="UP000057043">
    <property type="component" value="Unassembled WGS sequence"/>
</dbReference>
<organism evidence="2 5">
    <name type="scientific">Methanothrix harundinacea</name>
    <dbReference type="NCBI Taxonomy" id="301375"/>
    <lineage>
        <taxon>Archaea</taxon>
        <taxon>Methanobacteriati</taxon>
        <taxon>Methanobacteriota</taxon>
        <taxon>Stenosarchaea group</taxon>
        <taxon>Methanomicrobia</taxon>
        <taxon>Methanotrichales</taxon>
        <taxon>Methanotrichaceae</taxon>
        <taxon>Methanothrix</taxon>
    </lineage>
</organism>
<dbReference type="AlphaFoldDB" id="A0A101FT47"/>
<reference evidence="3" key="1">
    <citation type="journal article" date="2015" name="MBio">
        <title>Genome-resolved metagenomic analysis reveals roles for candidate phyla and other microbial community members in biogeochemical transformations in oil reservoirs.</title>
        <authorList>
            <person name="Hu P."/>
            <person name="Tom L."/>
            <person name="Singh A."/>
            <person name="Thomas B.C."/>
            <person name="Baker B.J."/>
            <person name="Piceno Y.M."/>
            <person name="Andersen G.L."/>
            <person name="Banfield J.F."/>
        </authorList>
    </citation>
    <scope>NUCLEOTIDE SEQUENCE [LARGE SCALE GENOMIC DNA]</scope>
    <source>
        <strain evidence="3">56_747</strain>
    </source>
</reference>
<reference evidence="4 5" key="2">
    <citation type="journal article" date="2015" name="MBio">
        <title>Genome-Resolved Metagenomic Analysis Reveals Roles for Candidate Phyla and Other Microbial Community Members in Biogeochemical Transformations in Oil Reservoirs.</title>
        <authorList>
            <person name="Hu P."/>
            <person name="Tom L."/>
            <person name="Singh A."/>
            <person name="Thomas B.C."/>
            <person name="Baker B.J."/>
            <person name="Piceno Y.M."/>
            <person name="Andersen G.L."/>
            <person name="Banfield J.F."/>
        </authorList>
    </citation>
    <scope>NUCLEOTIDE SEQUENCE [LARGE SCALE GENOMIC DNA]</scope>
    <source>
        <strain evidence="2">57_489</strain>
    </source>
</reference>
<evidence type="ECO:0000313" key="4">
    <source>
        <dbReference type="Proteomes" id="UP000053961"/>
    </source>
</evidence>
<dbReference type="CDD" id="cd05403">
    <property type="entry name" value="NT_KNTase_like"/>
    <property type="match status" value="1"/>
</dbReference>
<dbReference type="EMBL" id="LGFT01000043">
    <property type="protein sequence ID" value="KUK43884.1"/>
    <property type="molecule type" value="Genomic_DNA"/>
</dbReference>
<dbReference type="SUPFAM" id="SSF81301">
    <property type="entry name" value="Nucleotidyltransferase"/>
    <property type="match status" value="1"/>
</dbReference>